<gene>
    <name evidence="8" type="ORF">FMM08_03145</name>
</gene>
<evidence type="ECO:0000256" key="1">
    <source>
        <dbReference type="ARBA" id="ARBA00004141"/>
    </source>
</evidence>
<evidence type="ECO:0000256" key="6">
    <source>
        <dbReference type="SAM" id="Phobius"/>
    </source>
</evidence>
<evidence type="ECO:0000256" key="2">
    <source>
        <dbReference type="ARBA" id="ARBA00022692"/>
    </source>
</evidence>
<feature type="transmembrane region" description="Helical" evidence="6">
    <location>
        <begin position="113"/>
        <end position="130"/>
    </location>
</feature>
<feature type="transmembrane region" description="Helical" evidence="6">
    <location>
        <begin position="12"/>
        <end position="35"/>
    </location>
</feature>
<name>A0A5C8ZHH7_9ACTN</name>
<evidence type="ECO:0000313" key="8">
    <source>
        <dbReference type="EMBL" id="TXR57287.1"/>
    </source>
</evidence>
<dbReference type="InterPro" id="IPR007267">
    <property type="entry name" value="GtrA_DPMS_TM"/>
</dbReference>
<feature type="transmembrane region" description="Helical" evidence="6">
    <location>
        <begin position="79"/>
        <end position="101"/>
    </location>
</feature>
<keyword evidence="9" id="KW-1185">Reference proteome</keyword>
<evidence type="ECO:0000256" key="3">
    <source>
        <dbReference type="ARBA" id="ARBA00022989"/>
    </source>
</evidence>
<dbReference type="GO" id="GO:0016020">
    <property type="term" value="C:membrane"/>
    <property type="evidence" value="ECO:0007669"/>
    <property type="project" value="UniProtKB-SubCell"/>
</dbReference>
<sequence>MMTERPTRRDLLALLKFVTAGCAGNLVYSLVFLLVAQGDDGVVASSVVASVVSTVAVNEAHRRWTFRSIGRPSLRQAHLSGAASAVAGTVLTATAVSAWTWLAPSAPLTSDVAISWGVTALVGSANFLHLRRASAGATAGPSRGSAEHGARGVAARLGRALTPAGPRGSR</sequence>
<comment type="subcellular location">
    <subcellularLocation>
        <location evidence="1">Membrane</location>
        <topology evidence="1">Multi-pass membrane protein</topology>
    </subcellularLocation>
</comment>
<evidence type="ECO:0000256" key="4">
    <source>
        <dbReference type="ARBA" id="ARBA00023136"/>
    </source>
</evidence>
<keyword evidence="2 6" id="KW-0812">Transmembrane</keyword>
<dbReference type="Pfam" id="PF04138">
    <property type="entry name" value="GtrA_DPMS_TM"/>
    <property type="match status" value="1"/>
</dbReference>
<feature type="region of interest" description="Disordered" evidence="5">
    <location>
        <begin position="137"/>
        <end position="170"/>
    </location>
</feature>
<keyword evidence="4 6" id="KW-0472">Membrane</keyword>
<dbReference type="GO" id="GO:0000271">
    <property type="term" value="P:polysaccharide biosynthetic process"/>
    <property type="evidence" value="ECO:0007669"/>
    <property type="project" value="InterPro"/>
</dbReference>
<comment type="caution">
    <text evidence="8">The sequence shown here is derived from an EMBL/GenBank/DDBJ whole genome shotgun (WGS) entry which is preliminary data.</text>
</comment>
<dbReference type="EMBL" id="VKAC01000002">
    <property type="protein sequence ID" value="TXR57287.1"/>
    <property type="molecule type" value="Genomic_DNA"/>
</dbReference>
<feature type="transmembrane region" description="Helical" evidence="6">
    <location>
        <begin position="41"/>
        <end position="58"/>
    </location>
</feature>
<dbReference type="OrthoDB" id="9938486at2"/>
<proteinExistence type="predicted"/>
<keyword evidence="3 6" id="KW-1133">Transmembrane helix</keyword>
<evidence type="ECO:0000256" key="5">
    <source>
        <dbReference type="SAM" id="MobiDB-lite"/>
    </source>
</evidence>
<protein>
    <recommendedName>
        <fullName evidence="7">GtrA/DPMS transmembrane domain-containing protein</fullName>
    </recommendedName>
</protein>
<dbReference type="Proteomes" id="UP000321234">
    <property type="component" value="Unassembled WGS sequence"/>
</dbReference>
<dbReference type="AlphaFoldDB" id="A0A5C8ZHH7"/>
<feature type="domain" description="GtrA/DPMS transmembrane" evidence="7">
    <location>
        <begin position="16"/>
        <end position="128"/>
    </location>
</feature>
<accession>A0A5C8ZHH7</accession>
<feature type="compositionally biased region" description="Low complexity" evidence="5">
    <location>
        <begin position="151"/>
        <end position="161"/>
    </location>
</feature>
<organism evidence="8 9">
    <name type="scientific">Quadrisphaera setariae</name>
    <dbReference type="NCBI Taxonomy" id="2593304"/>
    <lineage>
        <taxon>Bacteria</taxon>
        <taxon>Bacillati</taxon>
        <taxon>Actinomycetota</taxon>
        <taxon>Actinomycetes</taxon>
        <taxon>Kineosporiales</taxon>
        <taxon>Kineosporiaceae</taxon>
        <taxon>Quadrisphaera</taxon>
    </lineage>
</organism>
<evidence type="ECO:0000259" key="7">
    <source>
        <dbReference type="Pfam" id="PF04138"/>
    </source>
</evidence>
<evidence type="ECO:0000313" key="9">
    <source>
        <dbReference type="Proteomes" id="UP000321234"/>
    </source>
</evidence>
<reference evidence="8 9" key="1">
    <citation type="submission" date="2019-07" db="EMBL/GenBank/DDBJ databases">
        <title>Quadrisphaera sp. strain DD2A genome sequencing and assembly.</title>
        <authorList>
            <person name="Kim I."/>
        </authorList>
    </citation>
    <scope>NUCLEOTIDE SEQUENCE [LARGE SCALE GENOMIC DNA]</scope>
    <source>
        <strain evidence="8 9">DD2A</strain>
    </source>
</reference>